<accession>A0A0G0LLR7</accession>
<gene>
    <name evidence="1" type="ORF">UT14_C0002G0022</name>
</gene>
<organism evidence="1 2">
    <name type="scientific">Candidatus Shapirobacteria bacterium GW2011_GWE1_38_92</name>
    <dbReference type="NCBI Taxonomy" id="1618489"/>
    <lineage>
        <taxon>Bacteria</taxon>
        <taxon>Candidatus Shapironibacteriota</taxon>
    </lineage>
</organism>
<dbReference type="EMBL" id="LBVR01000002">
    <property type="protein sequence ID" value="KKQ92838.1"/>
    <property type="molecule type" value="Genomic_DNA"/>
</dbReference>
<evidence type="ECO:0000313" key="2">
    <source>
        <dbReference type="Proteomes" id="UP000033841"/>
    </source>
</evidence>
<evidence type="ECO:0008006" key="3">
    <source>
        <dbReference type="Google" id="ProtNLM"/>
    </source>
</evidence>
<reference evidence="1 2" key="1">
    <citation type="journal article" date="2015" name="Nature">
        <title>rRNA introns, odd ribosomes, and small enigmatic genomes across a large radiation of phyla.</title>
        <authorList>
            <person name="Brown C.T."/>
            <person name="Hug L.A."/>
            <person name="Thomas B.C."/>
            <person name="Sharon I."/>
            <person name="Castelle C.J."/>
            <person name="Singh A."/>
            <person name="Wilkins M.J."/>
            <person name="Williams K.H."/>
            <person name="Banfield J.F."/>
        </authorList>
    </citation>
    <scope>NUCLEOTIDE SEQUENCE [LARGE SCALE GENOMIC DNA]</scope>
</reference>
<proteinExistence type="predicted"/>
<name>A0A0G0LLR7_9BACT</name>
<dbReference type="Proteomes" id="UP000033841">
    <property type="component" value="Unassembled WGS sequence"/>
</dbReference>
<comment type="caution">
    <text evidence="1">The sequence shown here is derived from an EMBL/GenBank/DDBJ whole genome shotgun (WGS) entry which is preliminary data.</text>
</comment>
<dbReference type="AlphaFoldDB" id="A0A0G0LLR7"/>
<evidence type="ECO:0000313" key="1">
    <source>
        <dbReference type="EMBL" id="KKQ92838.1"/>
    </source>
</evidence>
<dbReference type="PATRIC" id="fig|1618489.3.peg.51"/>
<sequence>MKKYLLNYATREFIYSQKLLTKSALENGIDDCFIYGKDDLIKTDFYRNNLEILESKRGAGYWLWKPFYIYESLNKIDDGDILFYSDSGIKIIKDLNVLANLANKKVILLFVDGGLHRNREYTKRDCFISLGCDNQKYWDSYQLMASFQVYKKNKESMEFVKEWLEICCSKNNIDDSCLDNKINLDEFKEHRHDQSILSLLAIKNNIEIFRDPTQWGNRLKLNEFRENGEFIENKLYLEEFVYSNSSYPTLLNHHRKKINLLNYCLDRYGIKKM</sequence>
<protein>
    <recommendedName>
        <fullName evidence="3">Nucleotide-diphospho-sugar transferase domain-containing protein</fullName>
    </recommendedName>
</protein>